<dbReference type="InterPro" id="IPR004304">
    <property type="entry name" value="FmdA_AmdA"/>
</dbReference>
<dbReference type="Gene3D" id="3.10.28.20">
    <property type="entry name" value="Acetamidase/Formamidase-like domains"/>
    <property type="match status" value="1"/>
</dbReference>
<dbReference type="Gene3D" id="2.60.120.580">
    <property type="entry name" value="Acetamidase/Formamidase-like domains"/>
    <property type="match status" value="2"/>
</dbReference>
<dbReference type="Pfam" id="PF03069">
    <property type="entry name" value="FmdA_AmdA"/>
    <property type="match status" value="1"/>
</dbReference>
<proteinExistence type="predicted"/>
<dbReference type="GO" id="GO:0016811">
    <property type="term" value="F:hydrolase activity, acting on carbon-nitrogen (but not peptide) bonds, in linear amides"/>
    <property type="evidence" value="ECO:0007669"/>
    <property type="project" value="InterPro"/>
</dbReference>
<dbReference type="RefSeq" id="WP_121195099.1">
    <property type="nucleotide sequence ID" value="NZ_RBWV01000017.1"/>
</dbReference>
<reference evidence="1 2" key="1">
    <citation type="submission" date="2018-10" db="EMBL/GenBank/DDBJ databases">
        <title>Genomic Encyclopedia of Archaeal and Bacterial Type Strains, Phase II (KMG-II): from individual species to whole genera.</title>
        <authorList>
            <person name="Goeker M."/>
        </authorList>
    </citation>
    <scope>NUCLEOTIDE SEQUENCE [LARGE SCALE GENOMIC DNA]</scope>
    <source>
        <strain evidence="1 2">RP-AC37</strain>
    </source>
</reference>
<evidence type="ECO:0000313" key="1">
    <source>
        <dbReference type="EMBL" id="RKS67955.1"/>
    </source>
</evidence>
<accession>A0A420XKB2</accession>
<organism evidence="1 2">
    <name type="scientific">Motilibacter peucedani</name>
    <dbReference type="NCBI Taxonomy" id="598650"/>
    <lineage>
        <taxon>Bacteria</taxon>
        <taxon>Bacillati</taxon>
        <taxon>Actinomycetota</taxon>
        <taxon>Actinomycetes</taxon>
        <taxon>Motilibacterales</taxon>
        <taxon>Motilibacteraceae</taxon>
        <taxon>Motilibacter</taxon>
    </lineage>
</organism>
<sequence length="334" mass="35020">MLRWEPDPEADPAGQVYTFGGAAPVATLAPGSLLDTWTLDCFGGRVTSVDHLASQRVDPRYLNPQTGPFWVEGAEPGDAVAVHFASITPRYARGVSSTVPFFGALTSTGRTMTLQPALQERTWVYEIDVPGGVVRYAALDSPFTADLPLDPMHGTVGVAPPLGEVRSSLTPGSWGGNMDTPEMRAGTTCYLGVNVPGAMLSLGDGHARQGEGETCGVAVECAMDTVVAVDLVKGVGPAWPRLEDDTHIMVVGSARPLEDAFRIAHAELVAWVAELTGLSLLDAYQLVSQTALTPVANVVDTDYSVVAKVPKSVLGAVSVMGGAHERLQALGGRA</sequence>
<dbReference type="OrthoDB" id="9785236at2"/>
<dbReference type="InParanoid" id="A0A420XKB2"/>
<dbReference type="PANTHER" id="PTHR31891">
    <property type="entry name" value="FORMAMIDASE C869.04-RELATED"/>
    <property type="match status" value="1"/>
</dbReference>
<dbReference type="AlphaFoldDB" id="A0A420XKB2"/>
<dbReference type="EMBL" id="RBWV01000017">
    <property type="protein sequence ID" value="RKS67955.1"/>
    <property type="molecule type" value="Genomic_DNA"/>
</dbReference>
<dbReference type="Proteomes" id="UP000281955">
    <property type="component" value="Unassembled WGS sequence"/>
</dbReference>
<comment type="caution">
    <text evidence="1">The sequence shown here is derived from an EMBL/GenBank/DDBJ whole genome shotgun (WGS) entry which is preliminary data.</text>
</comment>
<evidence type="ECO:0000313" key="2">
    <source>
        <dbReference type="Proteomes" id="UP000281955"/>
    </source>
</evidence>
<protein>
    <submittedName>
        <fullName evidence="1">Acetamidase/formamidase</fullName>
    </submittedName>
</protein>
<keyword evidence="2" id="KW-1185">Reference proteome</keyword>
<dbReference type="PANTHER" id="PTHR31891:SF1">
    <property type="entry name" value="FORMAMIDASE C869.04-RELATED"/>
    <property type="match status" value="1"/>
</dbReference>
<name>A0A420XKB2_9ACTN</name>
<dbReference type="SUPFAM" id="SSF141130">
    <property type="entry name" value="Acetamidase/Formamidase-like"/>
    <property type="match status" value="1"/>
</dbReference>
<gene>
    <name evidence="1" type="ORF">CLV35_3862</name>
</gene>